<feature type="transmembrane region" description="Helical" evidence="2">
    <location>
        <begin position="12"/>
        <end position="33"/>
    </location>
</feature>
<dbReference type="Proteomes" id="UP000315226">
    <property type="component" value="Unassembled WGS sequence"/>
</dbReference>
<feature type="transmembrane region" description="Helical" evidence="2">
    <location>
        <begin position="39"/>
        <end position="61"/>
    </location>
</feature>
<comment type="caution">
    <text evidence="3">The sequence shown here is derived from an EMBL/GenBank/DDBJ whole genome shotgun (WGS) entry which is preliminary data.</text>
</comment>
<keyword evidence="2" id="KW-0812">Transmembrane</keyword>
<proteinExistence type="predicted"/>
<evidence type="ECO:0000256" key="1">
    <source>
        <dbReference type="SAM" id="MobiDB-lite"/>
    </source>
</evidence>
<keyword evidence="2" id="KW-1133">Transmembrane helix</keyword>
<accession>A0A4Y3S067</accession>
<reference evidence="3 4" key="1">
    <citation type="submission" date="2019-06" db="EMBL/GenBank/DDBJ databases">
        <title>Whole genome shotgun sequence of Streptomyces gardneri NBRC 12865.</title>
        <authorList>
            <person name="Hosoyama A."/>
            <person name="Uohara A."/>
            <person name="Ohji S."/>
            <person name="Ichikawa N."/>
        </authorList>
    </citation>
    <scope>NUCLEOTIDE SEQUENCE [LARGE SCALE GENOMIC DNA]</scope>
    <source>
        <strain evidence="3 4">NBRC 12865</strain>
    </source>
</reference>
<feature type="compositionally biased region" description="Gly residues" evidence="1">
    <location>
        <begin position="69"/>
        <end position="84"/>
    </location>
</feature>
<evidence type="ECO:0000313" key="4">
    <source>
        <dbReference type="Proteomes" id="UP000315226"/>
    </source>
</evidence>
<evidence type="ECO:0000256" key="2">
    <source>
        <dbReference type="SAM" id="Phobius"/>
    </source>
</evidence>
<feature type="region of interest" description="Disordered" evidence="1">
    <location>
        <begin position="69"/>
        <end position="102"/>
    </location>
</feature>
<keyword evidence="2" id="KW-0472">Membrane</keyword>
<sequence>MVRRRVPPATLALVAVGLVAGGLWWWAVLRLLLVPGDAGIVEGAVAAGGWGLSLLPVHVAASARRSGGGVSGGGFGGGGVGGGSWVTKASRRRRWGAGSGPS</sequence>
<gene>
    <name evidence="3" type="ORF">SGA01_80880</name>
</gene>
<dbReference type="AlphaFoldDB" id="A0A4Y3S067"/>
<dbReference type="EMBL" id="BJMN01000100">
    <property type="protein sequence ID" value="GEB62483.1"/>
    <property type="molecule type" value="Genomic_DNA"/>
</dbReference>
<evidence type="ECO:0000313" key="3">
    <source>
        <dbReference type="EMBL" id="GEB62483.1"/>
    </source>
</evidence>
<name>A0A4Y3S067_9ACTN</name>
<protein>
    <submittedName>
        <fullName evidence="3">Uncharacterized protein</fullName>
    </submittedName>
</protein>
<keyword evidence="4" id="KW-1185">Reference proteome</keyword>
<dbReference type="RefSeq" id="WP_141303333.1">
    <property type="nucleotide sequence ID" value="NZ_BJMN01000100.1"/>
</dbReference>
<organism evidence="3 4">
    <name type="scientific">Streptomyces gardneri</name>
    <dbReference type="NCBI Taxonomy" id="66892"/>
    <lineage>
        <taxon>Bacteria</taxon>
        <taxon>Bacillati</taxon>
        <taxon>Actinomycetota</taxon>
        <taxon>Actinomycetes</taxon>
        <taxon>Kitasatosporales</taxon>
        <taxon>Streptomycetaceae</taxon>
        <taxon>Streptomyces</taxon>
    </lineage>
</organism>